<dbReference type="Pfam" id="PF03717">
    <property type="entry name" value="PBP_dimer"/>
    <property type="match status" value="1"/>
</dbReference>
<evidence type="ECO:0000259" key="4">
    <source>
        <dbReference type="PROSITE" id="PS51178"/>
    </source>
</evidence>
<feature type="domain" description="PASTA" evidence="4">
    <location>
        <begin position="665"/>
        <end position="726"/>
    </location>
</feature>
<name>A0A1I5XLN5_9FIRM</name>
<dbReference type="Pfam" id="PF03793">
    <property type="entry name" value="PASTA"/>
    <property type="match status" value="2"/>
</dbReference>
<dbReference type="Gene3D" id="3.40.710.10">
    <property type="entry name" value="DD-peptidase/beta-lactamase superfamily"/>
    <property type="match status" value="1"/>
</dbReference>
<evidence type="ECO:0000256" key="3">
    <source>
        <dbReference type="ARBA" id="ARBA00023136"/>
    </source>
</evidence>
<organism evidence="5 6">
    <name type="scientific">Caldicoprobacter faecalis</name>
    <dbReference type="NCBI Taxonomy" id="937334"/>
    <lineage>
        <taxon>Bacteria</taxon>
        <taxon>Bacillati</taxon>
        <taxon>Bacillota</taxon>
        <taxon>Clostridia</taxon>
        <taxon>Caldicoprobacterales</taxon>
        <taxon>Caldicoprobacteraceae</taxon>
        <taxon>Caldicoprobacter</taxon>
    </lineage>
</organism>
<dbReference type="InterPro" id="IPR036138">
    <property type="entry name" value="PBP_dimer_sf"/>
</dbReference>
<dbReference type="SUPFAM" id="SSF56519">
    <property type="entry name" value="Penicillin binding protein dimerisation domain"/>
    <property type="match status" value="1"/>
</dbReference>
<dbReference type="InterPro" id="IPR005543">
    <property type="entry name" value="PASTA_dom"/>
</dbReference>
<evidence type="ECO:0000256" key="1">
    <source>
        <dbReference type="ARBA" id="ARBA00004370"/>
    </source>
</evidence>
<reference evidence="5 6" key="1">
    <citation type="submission" date="2016-10" db="EMBL/GenBank/DDBJ databases">
        <authorList>
            <person name="de Groot N.N."/>
        </authorList>
    </citation>
    <scope>NUCLEOTIDE SEQUENCE [LARGE SCALE GENOMIC DNA]</scope>
    <source>
        <strain evidence="5 6">DSM 20678</strain>
    </source>
</reference>
<dbReference type="PANTHER" id="PTHR30627">
    <property type="entry name" value="PEPTIDOGLYCAN D,D-TRANSPEPTIDASE"/>
    <property type="match status" value="1"/>
</dbReference>
<feature type="domain" description="PASTA" evidence="4">
    <location>
        <begin position="592"/>
        <end position="652"/>
    </location>
</feature>
<comment type="similarity">
    <text evidence="2">Belongs to the transpeptidase family.</text>
</comment>
<evidence type="ECO:0000313" key="5">
    <source>
        <dbReference type="EMBL" id="SFQ32848.1"/>
    </source>
</evidence>
<keyword evidence="3" id="KW-0472">Membrane</keyword>
<dbReference type="PANTHER" id="PTHR30627:SF1">
    <property type="entry name" value="PEPTIDOGLYCAN D,D-TRANSPEPTIDASE FTSI"/>
    <property type="match status" value="1"/>
</dbReference>
<dbReference type="InterPro" id="IPR050515">
    <property type="entry name" value="Beta-lactam/transpept"/>
</dbReference>
<proteinExistence type="inferred from homology"/>
<dbReference type="PROSITE" id="PS51178">
    <property type="entry name" value="PASTA"/>
    <property type="match status" value="2"/>
</dbReference>
<dbReference type="SUPFAM" id="SSF56601">
    <property type="entry name" value="beta-lactamase/transpeptidase-like"/>
    <property type="match status" value="1"/>
</dbReference>
<protein>
    <submittedName>
        <fullName evidence="5">Stage V sporulation protein D (Sporulation-specific penicillin-binding protein)</fullName>
    </submittedName>
</protein>
<dbReference type="Pfam" id="PF00905">
    <property type="entry name" value="Transpeptidase"/>
    <property type="match status" value="1"/>
</dbReference>
<evidence type="ECO:0000256" key="2">
    <source>
        <dbReference type="ARBA" id="ARBA00007171"/>
    </source>
</evidence>
<dbReference type="GO" id="GO:0071555">
    <property type="term" value="P:cell wall organization"/>
    <property type="evidence" value="ECO:0007669"/>
    <property type="project" value="TreeGrafter"/>
</dbReference>
<dbReference type="InterPro" id="IPR012338">
    <property type="entry name" value="Beta-lactam/transpept-like"/>
</dbReference>
<dbReference type="GO" id="GO:0008658">
    <property type="term" value="F:penicillin binding"/>
    <property type="evidence" value="ECO:0007669"/>
    <property type="project" value="InterPro"/>
</dbReference>
<comment type="subcellular location">
    <subcellularLocation>
        <location evidence="1">Membrane</location>
    </subcellularLocation>
</comment>
<dbReference type="Gene3D" id="3.30.10.20">
    <property type="match status" value="2"/>
</dbReference>
<dbReference type="GO" id="GO:0005886">
    <property type="term" value="C:plasma membrane"/>
    <property type="evidence" value="ECO:0007669"/>
    <property type="project" value="TreeGrafter"/>
</dbReference>
<dbReference type="InterPro" id="IPR001460">
    <property type="entry name" value="PCN-bd_Tpept"/>
</dbReference>
<dbReference type="SMART" id="SM00740">
    <property type="entry name" value="PASTA"/>
    <property type="match status" value="2"/>
</dbReference>
<keyword evidence="6" id="KW-1185">Reference proteome</keyword>
<gene>
    <name evidence="5" type="ORF">SAMN05444406_12813</name>
</gene>
<dbReference type="EMBL" id="FOXR01000028">
    <property type="protein sequence ID" value="SFQ32848.1"/>
    <property type="molecule type" value="Genomic_DNA"/>
</dbReference>
<dbReference type="Gene3D" id="3.90.1310.10">
    <property type="entry name" value="Penicillin-binding protein 2a (Domain 2)"/>
    <property type="match status" value="1"/>
</dbReference>
<dbReference type="InterPro" id="IPR005311">
    <property type="entry name" value="PBP_dimer"/>
</dbReference>
<sequence>MALPGVTNRKRLVALLLGFTLIFFALTIRVGYIQLVWGVDLQKKAADQWTRDLDVFPRRGVIKDRNGKVLAQSATSESIAARPSQISDPQKVASLIAPILGLDEQELYKKLSNTSSTYVWIKRQVDRETANKIRALNIKGLDFTEEPKRYYPNGSLAAHVLGFTMKYAEPGEGLKGQEGIELYYDKYLKGFPGKIVMETDAAGREMPYNVDRYIPPINGLNLVLTIDQVIQYFTEREINNVVAKYNPKKVYAIVMDPNTGEILAMANWPTFDPNDPPRDVGNFEEMQQYVKNFACKDNIDPGSTFKIITAAAALEEEVVSLDSTFNCPGYKMVDGQRINCWRAGGHGHETFPEAVQNSCNPVFMELALRLGKDKFYHYLNEFGFGQPTGIDVLGEERGIIMPKESVKNVDLARMGFGQAISVTPLQLITAVSAVINGGNLMKPYIAKELREVVIDENGQETERVVKTVAPQKVRQVISPETSKIMREVLESVVTDGSGRNAYIPGYRVGGKTGTAQKYGPGGKIIPNKNISSFIGFAPADNPRVIVLFMVDEPQAPVTFGSIIAAPYVKNILEDTLKYLGVEPVFDEETQKDMQQVGVPDVIGMDLEEAAQVLREAGLEYLADETGTVVKDQMPKPGAKVISGTTVLLYTERGAEGQTDEQAGQRPAEGMVIVPDVLGKSIREANRILVSEGLRLRIEGSGIAVGQDPVPGTQVEAGTEVTVRFALPAEGQQSGAPRNGE</sequence>
<dbReference type="AlphaFoldDB" id="A0A1I5XLN5"/>
<dbReference type="NCBIfam" id="TIGR02214">
    <property type="entry name" value="spoVD_pbp"/>
    <property type="match status" value="1"/>
</dbReference>
<dbReference type="SUPFAM" id="SSF54184">
    <property type="entry name" value="Penicillin-binding protein 2x (pbp-2x), c-terminal domain"/>
    <property type="match status" value="2"/>
</dbReference>
<accession>A0A1I5XLN5</accession>
<dbReference type="InterPro" id="IPR011927">
    <property type="entry name" value="SpoVD_pbp"/>
</dbReference>
<dbReference type="Proteomes" id="UP000198577">
    <property type="component" value="Unassembled WGS sequence"/>
</dbReference>
<dbReference type="STRING" id="937334.SAMN05444406_12813"/>
<dbReference type="CDD" id="cd06576">
    <property type="entry name" value="PASTA_Pbp2x-like_1"/>
    <property type="match status" value="1"/>
</dbReference>
<dbReference type="OrthoDB" id="9804124at2"/>
<dbReference type="Gene3D" id="3.30.450.330">
    <property type="match status" value="1"/>
</dbReference>
<evidence type="ECO:0000313" key="6">
    <source>
        <dbReference type="Proteomes" id="UP000198577"/>
    </source>
</evidence>
<dbReference type="CDD" id="cd06575">
    <property type="entry name" value="PASTA_Pbp2x-like_2"/>
    <property type="match status" value="1"/>
</dbReference>
<dbReference type="RefSeq" id="WP_092282623.1">
    <property type="nucleotide sequence ID" value="NZ_FOXR01000028.1"/>
</dbReference>